<proteinExistence type="predicted"/>
<dbReference type="RefSeq" id="WP_156998222.1">
    <property type="nucleotide sequence ID" value="NZ_BAAANU010000007.1"/>
</dbReference>
<dbReference type="InterPro" id="IPR005149">
    <property type="entry name" value="Tscrpt_reg_PadR_N"/>
</dbReference>
<dbReference type="PANTHER" id="PTHR33169">
    <property type="entry name" value="PADR-FAMILY TRANSCRIPTIONAL REGULATOR"/>
    <property type="match status" value="1"/>
</dbReference>
<gene>
    <name evidence="2" type="ORF">BJ978_001326</name>
</gene>
<reference evidence="2" key="1">
    <citation type="submission" date="2022-06" db="EMBL/GenBank/DDBJ databases">
        <title>Sequencing the genomes of 1000 actinobacteria strains.</title>
        <authorList>
            <person name="Klenk H.-P."/>
        </authorList>
    </citation>
    <scope>NUCLEOTIDE SEQUENCE</scope>
    <source>
        <strain evidence="2">DSM 22016</strain>
    </source>
</reference>
<dbReference type="SUPFAM" id="SSF46785">
    <property type="entry name" value="Winged helix' DNA-binding domain"/>
    <property type="match status" value="1"/>
</dbReference>
<dbReference type="EMBL" id="JAMZDY010000001">
    <property type="protein sequence ID" value="MCP2370650.1"/>
    <property type="molecule type" value="Genomic_DNA"/>
</dbReference>
<organism evidence="2 3">
    <name type="scientific">Agromyces terreus</name>
    <dbReference type="NCBI Taxonomy" id="424795"/>
    <lineage>
        <taxon>Bacteria</taxon>
        <taxon>Bacillati</taxon>
        <taxon>Actinomycetota</taxon>
        <taxon>Actinomycetes</taxon>
        <taxon>Micrococcales</taxon>
        <taxon>Microbacteriaceae</taxon>
        <taxon>Agromyces</taxon>
    </lineage>
</organism>
<keyword evidence="3" id="KW-1185">Reference proteome</keyword>
<comment type="caution">
    <text evidence="2">The sequence shown here is derived from an EMBL/GenBank/DDBJ whole genome shotgun (WGS) entry which is preliminary data.</text>
</comment>
<evidence type="ECO:0000313" key="2">
    <source>
        <dbReference type="EMBL" id="MCP2370650.1"/>
    </source>
</evidence>
<dbReference type="AlphaFoldDB" id="A0A9X2GX12"/>
<accession>A0A9X2GX12</accession>
<dbReference type="PANTHER" id="PTHR33169:SF27">
    <property type="entry name" value="TRANSCRIPTIONAL REGULATOR PADR FAMILY PROTEIN"/>
    <property type="match status" value="1"/>
</dbReference>
<evidence type="ECO:0000313" key="3">
    <source>
        <dbReference type="Proteomes" id="UP001139722"/>
    </source>
</evidence>
<dbReference type="InterPro" id="IPR036388">
    <property type="entry name" value="WH-like_DNA-bd_sf"/>
</dbReference>
<dbReference type="GO" id="GO:0003677">
    <property type="term" value="F:DNA binding"/>
    <property type="evidence" value="ECO:0007669"/>
    <property type="project" value="UniProtKB-KW"/>
</dbReference>
<protein>
    <submittedName>
        <fullName evidence="2">DNA-binding PadR family transcriptional regulator</fullName>
    </submittedName>
</protein>
<dbReference type="Pfam" id="PF03551">
    <property type="entry name" value="PadR"/>
    <property type="match status" value="1"/>
</dbReference>
<dbReference type="InterPro" id="IPR052509">
    <property type="entry name" value="Metal_resp_DNA-bind_regulator"/>
</dbReference>
<evidence type="ECO:0000259" key="1">
    <source>
        <dbReference type="Pfam" id="PF03551"/>
    </source>
</evidence>
<dbReference type="Gene3D" id="1.10.10.10">
    <property type="entry name" value="Winged helix-like DNA-binding domain superfamily/Winged helix DNA-binding domain"/>
    <property type="match status" value="1"/>
</dbReference>
<keyword evidence="2" id="KW-0238">DNA-binding</keyword>
<name>A0A9X2GX12_9MICO</name>
<dbReference type="Proteomes" id="UP001139722">
    <property type="component" value="Unassembled WGS sequence"/>
</dbReference>
<dbReference type="InterPro" id="IPR036390">
    <property type="entry name" value="WH_DNA-bd_sf"/>
</dbReference>
<feature type="domain" description="Transcription regulator PadR N-terminal" evidence="1">
    <location>
        <begin position="12"/>
        <end position="85"/>
    </location>
</feature>
<dbReference type="OrthoDB" id="8443918at2"/>
<sequence>MPRLNPLAVAALAVLVEQPMHPYEMYQLMLQRREDHVVRVSAGSLYRAVERLAADGLIVEHATEREGNRPERTVYAITEQGRAAFLETIASMLPDHVNEYPEFPLAVGEAHNLPRDRVVELLGERAEQLRATVASLDAGLARVDAKGVPTRFVLNKHYSRAMVLAELDWVLATIDDLTTGALDWSSPHGPHPVA</sequence>